<dbReference type="GO" id="GO:0048472">
    <property type="term" value="F:threonine-phosphate decarboxylase activity"/>
    <property type="evidence" value="ECO:0007669"/>
    <property type="project" value="InterPro"/>
</dbReference>
<accession>B8GLX9</accession>
<dbReference type="HOGENOM" id="CLU_054212_2_1_6"/>
<evidence type="ECO:0000313" key="2">
    <source>
        <dbReference type="EMBL" id="ACL71732.1"/>
    </source>
</evidence>
<keyword evidence="1" id="KW-0812">Transmembrane</keyword>
<gene>
    <name evidence="2" type="ordered locus">Tgr7_0638</name>
</gene>
<dbReference type="GO" id="GO:0005886">
    <property type="term" value="C:plasma membrane"/>
    <property type="evidence" value="ECO:0007669"/>
    <property type="project" value="TreeGrafter"/>
</dbReference>
<feature type="transmembrane region" description="Helical" evidence="1">
    <location>
        <begin position="205"/>
        <end position="225"/>
    </location>
</feature>
<dbReference type="PANTHER" id="PTHR38684:SF1">
    <property type="entry name" value="PROTEIN AMPE"/>
    <property type="match status" value="1"/>
</dbReference>
<evidence type="ECO:0000256" key="1">
    <source>
        <dbReference type="SAM" id="Phobius"/>
    </source>
</evidence>
<feature type="transmembrane region" description="Helical" evidence="1">
    <location>
        <begin position="274"/>
        <end position="295"/>
    </location>
</feature>
<keyword evidence="1" id="KW-0472">Membrane</keyword>
<feature type="transmembrane region" description="Helical" evidence="1">
    <location>
        <begin position="59"/>
        <end position="90"/>
    </location>
</feature>
<dbReference type="InterPro" id="IPR004485">
    <property type="entry name" value="Cobalamin_biosynth_CobD/CbiB"/>
</dbReference>
<reference evidence="2 3" key="1">
    <citation type="journal article" date="2011" name="Stand. Genomic Sci.">
        <title>Complete genome sequence of 'Thioalkalivibrio sulfidophilus' HL-EbGr7.</title>
        <authorList>
            <person name="Muyzer G."/>
            <person name="Sorokin D.Y."/>
            <person name="Mavromatis K."/>
            <person name="Lapidus A."/>
            <person name="Clum A."/>
            <person name="Ivanova N."/>
            <person name="Pati A."/>
            <person name="d'Haeseleer P."/>
            <person name="Woyke T."/>
            <person name="Kyrpides N.C."/>
        </authorList>
    </citation>
    <scope>NUCLEOTIDE SEQUENCE [LARGE SCALE GENOMIC DNA]</scope>
    <source>
        <strain evidence="2 3">HL-EbGR7</strain>
    </source>
</reference>
<protein>
    <submittedName>
        <fullName evidence="2">Signaling modulator of AmpD, AmpE</fullName>
    </submittedName>
</protein>
<dbReference type="eggNOG" id="COG3725">
    <property type="taxonomic scope" value="Bacteria"/>
</dbReference>
<dbReference type="AlphaFoldDB" id="B8GLX9"/>
<dbReference type="GO" id="GO:0009236">
    <property type="term" value="P:cobalamin biosynthetic process"/>
    <property type="evidence" value="ECO:0007669"/>
    <property type="project" value="UniProtKB-UniPathway"/>
</dbReference>
<dbReference type="RefSeq" id="WP_012637220.1">
    <property type="nucleotide sequence ID" value="NC_011901.1"/>
</dbReference>
<keyword evidence="3" id="KW-1185">Reference proteome</keyword>
<dbReference type="EMBL" id="CP001339">
    <property type="protein sequence ID" value="ACL71732.1"/>
    <property type="molecule type" value="Genomic_DNA"/>
</dbReference>
<dbReference type="UniPathway" id="UPA00148"/>
<dbReference type="Pfam" id="PF03186">
    <property type="entry name" value="CobD_Cbib"/>
    <property type="match status" value="1"/>
</dbReference>
<dbReference type="PANTHER" id="PTHR38684">
    <property type="entry name" value="PROTEIN AMPE"/>
    <property type="match status" value="1"/>
</dbReference>
<proteinExistence type="predicted"/>
<sequence>MSLITILIALFLERFAGTLDDLRQFRWLDGYANWIRERMESLGISDGTAVFVATLLPPVLLLAIVALLVHGAVLGLLDIVLGVIILLLCLGPKDLNDQVEAYVEAGAMKDEERQKRHARDLLGQQEVPEDLRERTLSVVQAMFSEANSRLFAVLFWFAILGPLGAFIYRLGSLLKSPGEERPEGVMAAAARLQALMDWIPARLFALGYALVGSFDTAFAVLTRFLPGSWANMAEENTSLLREAGSGSLHLDHVRGEHWEDPNEINALVERANHLIMRTLVVFLAVLALMTLAGWAG</sequence>
<organism evidence="2 3">
    <name type="scientific">Thioalkalivibrio sulfidiphilus (strain HL-EbGR7)</name>
    <dbReference type="NCBI Taxonomy" id="396588"/>
    <lineage>
        <taxon>Bacteria</taxon>
        <taxon>Pseudomonadati</taxon>
        <taxon>Pseudomonadota</taxon>
        <taxon>Gammaproteobacteria</taxon>
        <taxon>Chromatiales</taxon>
        <taxon>Ectothiorhodospiraceae</taxon>
        <taxon>Thioalkalivibrio</taxon>
    </lineage>
</organism>
<dbReference type="STRING" id="396588.Tgr7_0638"/>
<dbReference type="KEGG" id="tgr:Tgr7_0638"/>
<feature type="transmembrane region" description="Helical" evidence="1">
    <location>
        <begin position="150"/>
        <end position="168"/>
    </location>
</feature>
<evidence type="ECO:0000313" key="3">
    <source>
        <dbReference type="Proteomes" id="UP000002383"/>
    </source>
</evidence>
<dbReference type="OrthoDB" id="9811967at2"/>
<keyword evidence="1" id="KW-1133">Transmembrane helix</keyword>
<dbReference type="InterPro" id="IPR052966">
    <property type="entry name" value="Beta-lactamase_Reg"/>
</dbReference>
<name>B8GLX9_THISH</name>
<dbReference type="GO" id="GO:0046677">
    <property type="term" value="P:response to antibiotic"/>
    <property type="evidence" value="ECO:0007669"/>
    <property type="project" value="TreeGrafter"/>
</dbReference>
<dbReference type="Proteomes" id="UP000002383">
    <property type="component" value="Chromosome"/>
</dbReference>